<dbReference type="InterPro" id="IPR002401">
    <property type="entry name" value="Cyt_P450_E_grp-I"/>
</dbReference>
<keyword evidence="5 9" id="KW-0560">Oxidoreductase</keyword>
<comment type="cofactor">
    <cofactor evidence="1 8">
        <name>heme</name>
        <dbReference type="ChEBI" id="CHEBI:30413"/>
    </cofactor>
</comment>
<dbReference type="Pfam" id="PF00067">
    <property type="entry name" value="p450"/>
    <property type="match status" value="1"/>
</dbReference>
<gene>
    <name evidence="10" type="ORF">SNE40_017761</name>
</gene>
<dbReference type="PANTHER" id="PTHR24279">
    <property type="entry name" value="CYTOCHROME P450"/>
    <property type="match status" value="1"/>
</dbReference>
<comment type="caution">
    <text evidence="10">The sequence shown here is derived from an EMBL/GenBank/DDBJ whole genome shotgun (WGS) entry which is preliminary data.</text>
</comment>
<dbReference type="GO" id="GO:0004497">
    <property type="term" value="F:monooxygenase activity"/>
    <property type="evidence" value="ECO:0007669"/>
    <property type="project" value="UniProtKB-KW"/>
</dbReference>
<protein>
    <recommendedName>
        <fullName evidence="12">Cytochrome P450</fullName>
    </recommendedName>
</protein>
<keyword evidence="4 8" id="KW-0479">Metal-binding</keyword>
<organism evidence="10 11">
    <name type="scientific">Patella caerulea</name>
    <name type="common">Rayed Mediterranean limpet</name>
    <dbReference type="NCBI Taxonomy" id="87958"/>
    <lineage>
        <taxon>Eukaryota</taxon>
        <taxon>Metazoa</taxon>
        <taxon>Spiralia</taxon>
        <taxon>Lophotrochozoa</taxon>
        <taxon>Mollusca</taxon>
        <taxon>Gastropoda</taxon>
        <taxon>Patellogastropoda</taxon>
        <taxon>Patelloidea</taxon>
        <taxon>Patellidae</taxon>
        <taxon>Patella</taxon>
    </lineage>
</organism>
<dbReference type="CDD" id="cd11054">
    <property type="entry name" value="CYP24A1-like"/>
    <property type="match status" value="1"/>
</dbReference>
<evidence type="ECO:0000256" key="1">
    <source>
        <dbReference type="ARBA" id="ARBA00001971"/>
    </source>
</evidence>
<keyword evidence="3 8" id="KW-0349">Heme</keyword>
<dbReference type="InterPro" id="IPR001128">
    <property type="entry name" value="Cyt_P450"/>
</dbReference>
<evidence type="ECO:0000256" key="6">
    <source>
        <dbReference type="ARBA" id="ARBA00023004"/>
    </source>
</evidence>
<dbReference type="SUPFAM" id="SSF48264">
    <property type="entry name" value="Cytochrome P450"/>
    <property type="match status" value="1"/>
</dbReference>
<evidence type="ECO:0000256" key="8">
    <source>
        <dbReference type="PIRSR" id="PIRSR602401-1"/>
    </source>
</evidence>
<keyword evidence="6 8" id="KW-0408">Iron</keyword>
<dbReference type="PROSITE" id="PS00086">
    <property type="entry name" value="CYTOCHROME_P450"/>
    <property type="match status" value="1"/>
</dbReference>
<dbReference type="InterPro" id="IPR036396">
    <property type="entry name" value="Cyt_P450_sf"/>
</dbReference>
<dbReference type="Proteomes" id="UP001347796">
    <property type="component" value="Unassembled WGS sequence"/>
</dbReference>
<dbReference type="Gene3D" id="1.10.630.10">
    <property type="entry name" value="Cytochrome P450"/>
    <property type="match status" value="1"/>
</dbReference>
<dbReference type="GO" id="GO:0020037">
    <property type="term" value="F:heme binding"/>
    <property type="evidence" value="ECO:0007669"/>
    <property type="project" value="InterPro"/>
</dbReference>
<dbReference type="GO" id="GO:0016705">
    <property type="term" value="F:oxidoreductase activity, acting on paired donors, with incorporation or reduction of molecular oxygen"/>
    <property type="evidence" value="ECO:0007669"/>
    <property type="project" value="InterPro"/>
</dbReference>
<accession>A0AAN8JB10</accession>
<reference evidence="10 11" key="1">
    <citation type="submission" date="2024-01" db="EMBL/GenBank/DDBJ databases">
        <title>The genome of the rayed Mediterranean limpet Patella caerulea (Linnaeus, 1758).</title>
        <authorList>
            <person name="Anh-Thu Weber A."/>
            <person name="Halstead-Nussloch G."/>
        </authorList>
    </citation>
    <scope>NUCLEOTIDE SEQUENCE [LARGE SCALE GENOMIC DNA]</scope>
    <source>
        <strain evidence="10">AATW-2023a</strain>
        <tissue evidence="10">Whole specimen</tissue>
    </source>
</reference>
<dbReference type="InterPro" id="IPR050479">
    <property type="entry name" value="CYP11_CYP27_families"/>
</dbReference>
<keyword evidence="11" id="KW-1185">Reference proteome</keyword>
<dbReference type="PRINTS" id="PR00385">
    <property type="entry name" value="P450"/>
</dbReference>
<dbReference type="PANTHER" id="PTHR24279:SF120">
    <property type="entry name" value="CYTOCHROME P450"/>
    <property type="match status" value="1"/>
</dbReference>
<evidence type="ECO:0000256" key="9">
    <source>
        <dbReference type="RuleBase" id="RU000461"/>
    </source>
</evidence>
<name>A0AAN8JB10_PATCE</name>
<evidence type="ECO:0000313" key="10">
    <source>
        <dbReference type="EMBL" id="KAK6174496.1"/>
    </source>
</evidence>
<dbReference type="EMBL" id="JAZGQO010000011">
    <property type="protein sequence ID" value="KAK6174496.1"/>
    <property type="molecule type" value="Genomic_DNA"/>
</dbReference>
<evidence type="ECO:0000256" key="7">
    <source>
        <dbReference type="ARBA" id="ARBA00023033"/>
    </source>
</evidence>
<sequence length="517" mass="59609">MNSSKILTGRIRVCIQQMLYQRSSASVHGKITACTGVKDWHEIPGPSDLYSIPLIGPALHFKPFTNHVPERIHCLIDELHEEYGPIVRVKLGRWRVLVEDINDIETVFRNEGKYPNRPGVPVSIAYGERRNVRNGLENLEGPAWEAVRKPCSVSLSRPNSAIPYLHKQNQVAIEFAERVTKRAFTPEDLNKEFYKYTTETSCVITYNRKLGFLSDKMDEDKELFLKYNEEVMKIVNESIMGRTPLVRYFQTPSYKRYEKANDFILKIVNKYTRRLREEIDRKIKAGTFDPDEPNLLYHLITNTNLSEVDIDTLLHNFVVAGTDSTAKNLQVFFYNMATNKDKQEKLYQEIQKALGPRNDVTPEALAKMPYLRACIKESFRLHHPTSTGTIRVLPEDIVLGGYRIPKGIEILLSCQRLTKNPDIFDDPQSYVPERWLRNVDGARQRPIPAMALLPFGFGPRNCVGRRFAEQEMYLAAIQVLQRSEIDLEEDCEDMVVEYTAFITTKHPIPLIFKPRNG</sequence>
<comment type="similarity">
    <text evidence="2 9">Belongs to the cytochrome P450 family.</text>
</comment>
<evidence type="ECO:0000256" key="5">
    <source>
        <dbReference type="ARBA" id="ARBA00023002"/>
    </source>
</evidence>
<dbReference type="GO" id="GO:0005506">
    <property type="term" value="F:iron ion binding"/>
    <property type="evidence" value="ECO:0007669"/>
    <property type="project" value="InterPro"/>
</dbReference>
<evidence type="ECO:0000256" key="3">
    <source>
        <dbReference type="ARBA" id="ARBA00022617"/>
    </source>
</evidence>
<evidence type="ECO:0000313" key="11">
    <source>
        <dbReference type="Proteomes" id="UP001347796"/>
    </source>
</evidence>
<keyword evidence="7 9" id="KW-0503">Monooxygenase</keyword>
<dbReference type="PRINTS" id="PR00463">
    <property type="entry name" value="EP450I"/>
</dbReference>
<evidence type="ECO:0000256" key="2">
    <source>
        <dbReference type="ARBA" id="ARBA00010617"/>
    </source>
</evidence>
<evidence type="ECO:0008006" key="12">
    <source>
        <dbReference type="Google" id="ProtNLM"/>
    </source>
</evidence>
<feature type="binding site" description="axial binding residue" evidence="8">
    <location>
        <position position="462"/>
    </location>
    <ligand>
        <name>heme</name>
        <dbReference type="ChEBI" id="CHEBI:30413"/>
    </ligand>
    <ligandPart>
        <name>Fe</name>
        <dbReference type="ChEBI" id="CHEBI:18248"/>
    </ligandPart>
</feature>
<evidence type="ECO:0000256" key="4">
    <source>
        <dbReference type="ARBA" id="ARBA00022723"/>
    </source>
</evidence>
<proteinExistence type="inferred from homology"/>
<dbReference type="AlphaFoldDB" id="A0AAN8JB10"/>
<dbReference type="InterPro" id="IPR017972">
    <property type="entry name" value="Cyt_P450_CS"/>
</dbReference>